<reference evidence="2" key="1">
    <citation type="journal article" date="2019" name="Int. J. Syst. Evol. Microbiol.">
        <title>The Global Catalogue of Microorganisms (GCM) 10K type strain sequencing project: providing services to taxonomists for standard genome sequencing and annotation.</title>
        <authorList>
            <consortium name="The Broad Institute Genomics Platform"/>
            <consortium name="The Broad Institute Genome Sequencing Center for Infectious Disease"/>
            <person name="Wu L."/>
            <person name="Ma J."/>
        </authorList>
    </citation>
    <scope>NUCLEOTIDE SEQUENCE [LARGE SCALE GENOMIC DNA]</scope>
    <source>
        <strain evidence="2">JCM 16021</strain>
    </source>
</reference>
<dbReference type="EMBL" id="BAAAQQ010000002">
    <property type="protein sequence ID" value="GAA2118458.1"/>
    <property type="molecule type" value="Genomic_DNA"/>
</dbReference>
<evidence type="ECO:0000313" key="1">
    <source>
        <dbReference type="EMBL" id="GAA2118458.1"/>
    </source>
</evidence>
<gene>
    <name evidence="1" type="ORF">GCM10009843_10380</name>
</gene>
<evidence type="ECO:0008006" key="3">
    <source>
        <dbReference type="Google" id="ProtNLM"/>
    </source>
</evidence>
<name>A0ABP5JPP2_9ACTN</name>
<dbReference type="RefSeq" id="WP_344302575.1">
    <property type="nucleotide sequence ID" value="NZ_BAAAQQ010000002.1"/>
</dbReference>
<proteinExistence type="predicted"/>
<accession>A0ABP5JPP2</accession>
<evidence type="ECO:0000313" key="2">
    <source>
        <dbReference type="Proteomes" id="UP001500575"/>
    </source>
</evidence>
<dbReference type="Proteomes" id="UP001500575">
    <property type="component" value="Unassembled WGS sequence"/>
</dbReference>
<protein>
    <recommendedName>
        <fullName evidence="3">DUF3137 domain-containing protein</fullName>
    </recommendedName>
</protein>
<sequence length="237" mass="26151">MEFGVLVVLLFGAVALLAVVAAIAGHRAAQRRRQDLAVLAGRRGWTFVERDDQWTRRFTGPPFGLGHGQQTRNIVAGQFEGRGFVAFDHTYFTTERSTNAQGHSQSREQRHDHTVVALNTGTPLPALSVAPEGFFGRLVGRVTGNDIELESEDFNRAFTVTCPSPRFASDVLHPRMMELLLTQPNLAFRFDGPSVLTVRDGTAPLPEIETRLALLDAIVDEVPEHVWRSLRGQEGPG</sequence>
<organism evidence="1 2">
    <name type="scientific">Nocardioides bigeumensis</name>
    <dbReference type="NCBI Taxonomy" id="433657"/>
    <lineage>
        <taxon>Bacteria</taxon>
        <taxon>Bacillati</taxon>
        <taxon>Actinomycetota</taxon>
        <taxon>Actinomycetes</taxon>
        <taxon>Propionibacteriales</taxon>
        <taxon>Nocardioidaceae</taxon>
        <taxon>Nocardioides</taxon>
    </lineage>
</organism>
<comment type="caution">
    <text evidence="1">The sequence shown here is derived from an EMBL/GenBank/DDBJ whole genome shotgun (WGS) entry which is preliminary data.</text>
</comment>
<keyword evidence="2" id="KW-1185">Reference proteome</keyword>